<keyword evidence="3" id="KW-0560">Oxidoreductase</keyword>
<comment type="pathway">
    <text evidence="1">Cofactor biosynthesis; riboflavin biosynthesis.</text>
</comment>
<name>A0ABW4Q1J5_9MICO</name>
<comment type="caution">
    <text evidence="5">The sequence shown here is derived from an EMBL/GenBank/DDBJ whole genome shotgun (WGS) entry which is preliminary data.</text>
</comment>
<dbReference type="InterPro" id="IPR002734">
    <property type="entry name" value="RibDG_C"/>
</dbReference>
<dbReference type="EMBL" id="JBHUFL010000003">
    <property type="protein sequence ID" value="MFD1835596.1"/>
    <property type="molecule type" value="Genomic_DNA"/>
</dbReference>
<dbReference type="PANTHER" id="PTHR38011:SF7">
    <property type="entry name" value="2,5-DIAMINO-6-RIBOSYLAMINO-4(3H)-PYRIMIDINONE 5'-PHOSPHATE REDUCTASE"/>
    <property type="match status" value="1"/>
</dbReference>
<dbReference type="InterPro" id="IPR024072">
    <property type="entry name" value="DHFR-like_dom_sf"/>
</dbReference>
<gene>
    <name evidence="5" type="ORF">ACFSDA_10985</name>
</gene>
<dbReference type="RefSeq" id="WP_343904709.1">
    <property type="nucleotide sequence ID" value="NZ_BAAAIS010000003.1"/>
</dbReference>
<sequence>MSSLQLVRRDGALLPRPLRIDDDADGALALAELYAPPAGRTSVRAMMNTTIDGSVTGADGTSGTLRNPDDSLVFGVLRALADVVLVGAGTVRAEDYTHPAEDEHLTGGDHRPGGGRTPLLAVLSTTGELPEGLDQHWPLLLLTPSTGLDAARERSGLPAEQVLAAAGAVEALDVLAGRGLLAIQAEGGPGTLGTLAAAGRLDELCFSITARTVGGSSPHVIDGAPRDQRWALDSLLLGEEAMIPRWRRRD</sequence>
<dbReference type="Pfam" id="PF01872">
    <property type="entry name" value="RibD_C"/>
    <property type="match status" value="1"/>
</dbReference>
<evidence type="ECO:0000259" key="4">
    <source>
        <dbReference type="Pfam" id="PF01872"/>
    </source>
</evidence>
<keyword evidence="6" id="KW-1185">Reference proteome</keyword>
<evidence type="ECO:0000313" key="6">
    <source>
        <dbReference type="Proteomes" id="UP001597280"/>
    </source>
</evidence>
<protein>
    <submittedName>
        <fullName evidence="5">Dihydrofolate reductase family protein</fullName>
    </submittedName>
</protein>
<evidence type="ECO:0000256" key="2">
    <source>
        <dbReference type="ARBA" id="ARBA00022857"/>
    </source>
</evidence>
<proteinExistence type="predicted"/>
<dbReference type="SUPFAM" id="SSF53597">
    <property type="entry name" value="Dihydrofolate reductase-like"/>
    <property type="match status" value="1"/>
</dbReference>
<dbReference type="Gene3D" id="3.40.430.10">
    <property type="entry name" value="Dihydrofolate Reductase, subunit A"/>
    <property type="match status" value="1"/>
</dbReference>
<dbReference type="InterPro" id="IPR050765">
    <property type="entry name" value="Riboflavin_Biosynth_HTPR"/>
</dbReference>
<reference evidence="6" key="1">
    <citation type="journal article" date="2019" name="Int. J. Syst. Evol. Microbiol.">
        <title>The Global Catalogue of Microorganisms (GCM) 10K type strain sequencing project: providing services to taxonomists for standard genome sequencing and annotation.</title>
        <authorList>
            <consortium name="The Broad Institute Genomics Platform"/>
            <consortium name="The Broad Institute Genome Sequencing Center for Infectious Disease"/>
            <person name="Wu L."/>
            <person name="Ma J."/>
        </authorList>
    </citation>
    <scope>NUCLEOTIDE SEQUENCE [LARGE SCALE GENOMIC DNA]</scope>
    <source>
        <strain evidence="6">JCM 11650</strain>
    </source>
</reference>
<evidence type="ECO:0000256" key="1">
    <source>
        <dbReference type="ARBA" id="ARBA00005104"/>
    </source>
</evidence>
<dbReference type="Proteomes" id="UP001597280">
    <property type="component" value="Unassembled WGS sequence"/>
</dbReference>
<organism evidence="5 6">
    <name type="scientific">Brachybacterium rhamnosum</name>
    <dbReference type="NCBI Taxonomy" id="173361"/>
    <lineage>
        <taxon>Bacteria</taxon>
        <taxon>Bacillati</taxon>
        <taxon>Actinomycetota</taxon>
        <taxon>Actinomycetes</taxon>
        <taxon>Micrococcales</taxon>
        <taxon>Dermabacteraceae</taxon>
        <taxon>Brachybacterium</taxon>
    </lineage>
</organism>
<feature type="domain" description="Bacterial bifunctional deaminase-reductase C-terminal" evidence="4">
    <location>
        <begin position="43"/>
        <end position="234"/>
    </location>
</feature>
<evidence type="ECO:0000256" key="3">
    <source>
        <dbReference type="ARBA" id="ARBA00023002"/>
    </source>
</evidence>
<dbReference type="PANTHER" id="PTHR38011">
    <property type="entry name" value="DIHYDROFOLATE REDUCTASE FAMILY PROTEIN (AFU_ORTHOLOGUE AFUA_8G06820)"/>
    <property type="match status" value="1"/>
</dbReference>
<evidence type="ECO:0000313" key="5">
    <source>
        <dbReference type="EMBL" id="MFD1835596.1"/>
    </source>
</evidence>
<keyword evidence="2" id="KW-0521">NADP</keyword>
<accession>A0ABW4Q1J5</accession>